<name>A0A2C9VQS0_MANES</name>
<accession>A0A2C9VQS0</accession>
<reference evidence="1" key="1">
    <citation type="submission" date="2016-02" db="EMBL/GenBank/DDBJ databases">
        <title>WGS assembly of Manihot esculenta.</title>
        <authorList>
            <person name="Bredeson J.V."/>
            <person name="Prochnik S.E."/>
            <person name="Lyons J.B."/>
            <person name="Schmutz J."/>
            <person name="Grimwood J."/>
            <person name="Vrebalov J."/>
            <person name="Bart R.S."/>
            <person name="Amuge T."/>
            <person name="Ferguson M.E."/>
            <person name="Green R."/>
            <person name="Putnam N."/>
            <person name="Stites J."/>
            <person name="Rounsley S."/>
            <person name="Rokhsar D.S."/>
        </authorList>
    </citation>
    <scope>NUCLEOTIDE SEQUENCE [LARGE SCALE GENOMIC DNA]</scope>
    <source>
        <tissue evidence="1">Leaf</tissue>
    </source>
</reference>
<protein>
    <submittedName>
        <fullName evidence="1">Uncharacterized protein</fullName>
    </submittedName>
</protein>
<sequence length="74" mass="8536">MGMYCVNVKNSVSRPKCNSHTKFNSCTTWFYAGDSLQEFYNHLEDSMARATELYLTAIMCLLDLLTKKHYIPSC</sequence>
<organism evidence="1">
    <name type="scientific">Manihot esculenta</name>
    <name type="common">Cassava</name>
    <name type="synonym">Jatropha manihot</name>
    <dbReference type="NCBI Taxonomy" id="3983"/>
    <lineage>
        <taxon>Eukaryota</taxon>
        <taxon>Viridiplantae</taxon>
        <taxon>Streptophyta</taxon>
        <taxon>Embryophyta</taxon>
        <taxon>Tracheophyta</taxon>
        <taxon>Spermatophyta</taxon>
        <taxon>Magnoliopsida</taxon>
        <taxon>eudicotyledons</taxon>
        <taxon>Gunneridae</taxon>
        <taxon>Pentapetalae</taxon>
        <taxon>rosids</taxon>
        <taxon>fabids</taxon>
        <taxon>Malpighiales</taxon>
        <taxon>Euphorbiaceae</taxon>
        <taxon>Crotonoideae</taxon>
        <taxon>Manihoteae</taxon>
        <taxon>Manihot</taxon>
    </lineage>
</organism>
<evidence type="ECO:0000313" key="1">
    <source>
        <dbReference type="EMBL" id="OAY48201.1"/>
    </source>
</evidence>
<proteinExistence type="predicted"/>
<dbReference type="EMBL" id="CM004392">
    <property type="protein sequence ID" value="OAY48201.1"/>
    <property type="molecule type" value="Genomic_DNA"/>
</dbReference>
<dbReference type="AlphaFoldDB" id="A0A2C9VQS0"/>
<gene>
    <name evidence="1" type="ORF">MANES_06G140100</name>
</gene>